<name>A0A1S6LVJ0_9VIRU</name>
<protein>
    <submittedName>
        <fullName evidence="1">Uncharacterized protein</fullName>
    </submittedName>
</protein>
<organism evidence="1">
    <name type="scientific">Cruciviridae sp</name>
    <dbReference type="NCBI Taxonomy" id="1955495"/>
    <lineage>
        <taxon>Viruses</taxon>
        <taxon>Cruciviruses</taxon>
    </lineage>
</organism>
<evidence type="ECO:0000313" key="1">
    <source>
        <dbReference type="EMBL" id="AQU11737.1"/>
    </source>
</evidence>
<proteinExistence type="predicted"/>
<accession>A0A1S6LVJ0</accession>
<reference evidence="1" key="1">
    <citation type="journal article" date="2016" name="Virus Evol.">
        <title>Diversity and comparative genomics of chimeric viruses in Sphagnum-dominated peatlands.</title>
        <authorList>
            <person name="Quaiser A."/>
            <person name="Krupovic M."/>
            <person name="Dufresne A."/>
            <person name="Francez A.J."/>
            <person name="Roux S."/>
        </authorList>
    </citation>
    <scope>NUCLEOTIDE SEQUENCE</scope>
    <source>
        <strain evidence="1">CRUV-28-F</strain>
    </source>
</reference>
<dbReference type="EMBL" id="KX388507">
    <property type="protein sequence ID" value="AQU11737.1"/>
    <property type="molecule type" value="Genomic_DNA"/>
</dbReference>
<sequence length="100" mass="11725">MKKLNEIIDNNHEFIFDTNKLDDEEYEAESYSNSEHNIQYDELLDNIADGDWPDQPLPEGFGPTAKKPKEIKIIDNYKSEEEEIKAKTKAYIASKTMRKR</sequence>